<dbReference type="PROSITE" id="PS50110">
    <property type="entry name" value="RESPONSE_REGULATORY"/>
    <property type="match status" value="1"/>
</dbReference>
<evidence type="ECO:0000313" key="7">
    <source>
        <dbReference type="EMBL" id="KKQ43721.1"/>
    </source>
</evidence>
<keyword evidence="2" id="KW-0805">Transcription regulation</keyword>
<dbReference type="Gene3D" id="3.40.50.2300">
    <property type="match status" value="1"/>
</dbReference>
<gene>
    <name evidence="7" type="ORF">US62_C0043G0004</name>
</gene>
<dbReference type="Proteomes" id="UP000034603">
    <property type="component" value="Unassembled WGS sequence"/>
</dbReference>
<proteinExistence type="predicted"/>
<dbReference type="SMART" id="SM00448">
    <property type="entry name" value="REC"/>
    <property type="match status" value="1"/>
</dbReference>
<dbReference type="GO" id="GO:0006355">
    <property type="term" value="P:regulation of DNA-templated transcription"/>
    <property type="evidence" value="ECO:0007669"/>
    <property type="project" value="TreeGrafter"/>
</dbReference>
<feature type="domain" description="Response regulatory" evidence="6">
    <location>
        <begin position="3"/>
        <end position="120"/>
    </location>
</feature>
<keyword evidence="1" id="KW-0902">Two-component regulatory system</keyword>
<evidence type="ECO:0000313" key="8">
    <source>
        <dbReference type="Proteomes" id="UP000034603"/>
    </source>
</evidence>
<name>A0A0G0KT26_9BACT</name>
<protein>
    <submittedName>
        <fullName evidence="7">Two component transcriptional regulator, winged helix family</fullName>
    </submittedName>
</protein>
<evidence type="ECO:0000256" key="1">
    <source>
        <dbReference type="ARBA" id="ARBA00023012"/>
    </source>
</evidence>
<dbReference type="InterPro" id="IPR011006">
    <property type="entry name" value="CheY-like_superfamily"/>
</dbReference>
<evidence type="ECO:0000256" key="2">
    <source>
        <dbReference type="ARBA" id="ARBA00023015"/>
    </source>
</evidence>
<dbReference type="InterPro" id="IPR039420">
    <property type="entry name" value="WalR-like"/>
</dbReference>
<evidence type="ECO:0000256" key="4">
    <source>
        <dbReference type="ARBA" id="ARBA00023163"/>
    </source>
</evidence>
<dbReference type="InterPro" id="IPR001789">
    <property type="entry name" value="Sig_transdc_resp-reg_receiver"/>
</dbReference>
<feature type="modified residue" description="4-aspartylphosphate" evidence="5">
    <location>
        <position position="52"/>
    </location>
</feature>
<evidence type="ECO:0000256" key="5">
    <source>
        <dbReference type="PROSITE-ProRule" id="PRU00169"/>
    </source>
</evidence>
<reference evidence="7 8" key="1">
    <citation type="journal article" date="2015" name="Nature">
        <title>rRNA introns, odd ribosomes, and small enigmatic genomes across a large radiation of phyla.</title>
        <authorList>
            <person name="Brown C.T."/>
            <person name="Hug L.A."/>
            <person name="Thomas B.C."/>
            <person name="Sharon I."/>
            <person name="Castelle C.J."/>
            <person name="Singh A."/>
            <person name="Wilkins M.J."/>
            <person name="Williams K.H."/>
            <person name="Banfield J.F."/>
        </authorList>
    </citation>
    <scope>NUCLEOTIDE SEQUENCE [LARGE SCALE GENOMIC DNA]</scope>
</reference>
<keyword evidence="4" id="KW-0804">Transcription</keyword>
<evidence type="ECO:0000256" key="3">
    <source>
        <dbReference type="ARBA" id="ARBA00023125"/>
    </source>
</evidence>
<dbReference type="PANTHER" id="PTHR48111">
    <property type="entry name" value="REGULATOR OF RPOS"/>
    <property type="match status" value="1"/>
</dbReference>
<dbReference type="GO" id="GO:0032993">
    <property type="term" value="C:protein-DNA complex"/>
    <property type="evidence" value="ECO:0007669"/>
    <property type="project" value="TreeGrafter"/>
</dbReference>
<keyword evidence="3" id="KW-0238">DNA-binding</keyword>
<dbReference type="SUPFAM" id="SSF52172">
    <property type="entry name" value="CheY-like"/>
    <property type="match status" value="1"/>
</dbReference>
<dbReference type="PANTHER" id="PTHR48111:SF22">
    <property type="entry name" value="REGULATOR OF RPOS"/>
    <property type="match status" value="1"/>
</dbReference>
<dbReference type="Pfam" id="PF00072">
    <property type="entry name" value="Response_reg"/>
    <property type="match status" value="1"/>
</dbReference>
<evidence type="ECO:0000259" key="6">
    <source>
        <dbReference type="PROSITE" id="PS50110"/>
    </source>
</evidence>
<comment type="caution">
    <text evidence="7">The sequence shown here is derived from an EMBL/GenBank/DDBJ whole genome shotgun (WGS) entry which is preliminary data.</text>
</comment>
<keyword evidence="5" id="KW-0597">Phosphoprotein</keyword>
<accession>A0A0G0KT26</accession>
<sequence>MKRVLIVDDDSDLLKLYKQAFLNASFLVDDVSTIPSAEKLIASKKYDLILLDLLFPSTDPLSTIRFIRNKNTLNSETPILVLTNLETGEKTKKALEYGANECLFKVTQTPGAITKTALRLIGNNHSYTNH</sequence>
<dbReference type="GO" id="GO:0005829">
    <property type="term" value="C:cytosol"/>
    <property type="evidence" value="ECO:0007669"/>
    <property type="project" value="TreeGrafter"/>
</dbReference>
<dbReference type="AlphaFoldDB" id="A0A0G0KT26"/>
<organism evidence="7 8">
    <name type="scientific">Candidatus Woesebacteria bacterium GW2011_GWA1_37_8</name>
    <dbReference type="NCBI Taxonomy" id="1618546"/>
    <lineage>
        <taxon>Bacteria</taxon>
        <taxon>Candidatus Woeseibacteriota</taxon>
    </lineage>
</organism>
<dbReference type="EMBL" id="LBTR01000043">
    <property type="protein sequence ID" value="KKQ43721.1"/>
    <property type="molecule type" value="Genomic_DNA"/>
</dbReference>
<dbReference type="GO" id="GO:0000156">
    <property type="term" value="F:phosphorelay response regulator activity"/>
    <property type="evidence" value="ECO:0007669"/>
    <property type="project" value="TreeGrafter"/>
</dbReference>
<dbReference type="GO" id="GO:0000976">
    <property type="term" value="F:transcription cis-regulatory region binding"/>
    <property type="evidence" value="ECO:0007669"/>
    <property type="project" value="TreeGrafter"/>
</dbReference>